<keyword evidence="9" id="KW-0460">Magnesium</keyword>
<dbReference type="InterPro" id="IPR001044">
    <property type="entry name" value="XPG/Rad2_eukaryotes"/>
</dbReference>
<evidence type="ECO:0000313" key="16">
    <source>
        <dbReference type="Proteomes" id="UP001626550"/>
    </source>
</evidence>
<dbReference type="AlphaFoldDB" id="A0ABD2PR65"/>
<keyword evidence="10" id="KW-0234">DNA repair</keyword>
<comment type="similarity">
    <text evidence="3">Belongs to the XPG/RAD2 endonuclease family. XPG subfamily.</text>
</comment>
<dbReference type="GO" id="GO:0046872">
    <property type="term" value="F:metal ion binding"/>
    <property type="evidence" value="ECO:0007669"/>
    <property type="project" value="UniProtKB-KW"/>
</dbReference>
<sequence length="930" mass="106046">MNIWLHQASKARVKGRKHCQMILYKRIARLFYYNIKPVFVFDGEVPLLKRQIIESRRETRVGAARRADKMKKRLVKRLLLRLAQESLKEDKSESGKEIAQKLSSTIAGVQEDEELFQVSQEPLLDAECREDYGRKWDELAYCYLQNLRELDEEPEAGFQSDSFKALPKPVQLRVIRLARRKMNDRSFLRPEQSDYQHLEEASGSEFSQHQMDKLLRRRELASKESEVSSEMLKEESIGLLNSLQQSDAEVVQTLRIQSREKEHALFIDRIDPISAKKAVNDRLMAMLNPKQRSQIVADPSSSKSLTNEPKIEAQVDESPESKLVICFSQPPAELAEENRAQIKSENEPKINAFRDESLVSKLKKKQIETEPEISALGDQSLVLQLEQKEEENNAKINAPGDVSLVSNLAQKEERNELEMNPLGGESLVSKFAEKEERIEPKINHLDDESLVSKFGKEKEKLEPILDASSEELVVSQLEQEMDEKKLEDESSEWEQEEENEARTILGAEPLVLRSPVRVLERPQNEAELDVIEEEALVEEASIESDSEMSFESVSEKAQSVESSEDDLEVDDEVLVQELENSDSDLMILFGLSTGESPAKKGTKLGLILGKYQMIQGMFTNFDPILSQKGGGYSARQAQQVSDQLIEDAKLVARMFGCPCVESPEEAEAQCAHLELQGLVDVIATEDSDVWLFGASKVCRHLFGGDKDDFPTLYEKEAMERRLGLTRSGLISVAMLCGSDYTAGVRNVGPVTAMEVLSQFGQQEPQDANVEGSVMELLNRFKDWNEKQSSPQSTVVMETRRKWPKFQIEEQFPRERIVKAYTSPRVSSLAKKELQWGEMNREQIVEFLIRTFSWSRDYAQQNLDLIVREHAKKRPTMTKITDYLHPAKDDDDDVILVPSKRIRMATAKILQKDSPTKTSQPKRRRGKRKCS</sequence>
<dbReference type="GO" id="GO:0005634">
    <property type="term" value="C:nucleus"/>
    <property type="evidence" value="ECO:0007669"/>
    <property type="project" value="UniProtKB-SubCell"/>
</dbReference>
<evidence type="ECO:0000256" key="12">
    <source>
        <dbReference type="SAM" id="Coils"/>
    </source>
</evidence>
<keyword evidence="8" id="KW-0378">Hydrolase</keyword>
<keyword evidence="12" id="KW-0175">Coiled coil</keyword>
<dbReference type="PRINTS" id="PR00853">
    <property type="entry name" value="XPGRADSUPER"/>
</dbReference>
<keyword evidence="16" id="KW-1185">Reference proteome</keyword>
<organism evidence="15 16">
    <name type="scientific">Cichlidogyrus casuarinus</name>
    <dbReference type="NCBI Taxonomy" id="1844966"/>
    <lineage>
        <taxon>Eukaryota</taxon>
        <taxon>Metazoa</taxon>
        <taxon>Spiralia</taxon>
        <taxon>Lophotrochozoa</taxon>
        <taxon>Platyhelminthes</taxon>
        <taxon>Monogenea</taxon>
        <taxon>Monopisthocotylea</taxon>
        <taxon>Dactylogyridea</taxon>
        <taxon>Ancyrocephalidae</taxon>
        <taxon>Cichlidogyrus</taxon>
    </lineage>
</organism>
<evidence type="ECO:0000256" key="5">
    <source>
        <dbReference type="ARBA" id="ARBA00022723"/>
    </source>
</evidence>
<keyword evidence="5" id="KW-0479">Metal-binding</keyword>
<feature type="region of interest" description="Disordered" evidence="13">
    <location>
        <begin position="292"/>
        <end position="314"/>
    </location>
</feature>
<dbReference type="PRINTS" id="PR00066">
    <property type="entry name" value="XRODRMPGMNTG"/>
</dbReference>
<dbReference type="GO" id="GO:0006281">
    <property type="term" value="P:DNA repair"/>
    <property type="evidence" value="ECO:0007669"/>
    <property type="project" value="UniProtKB-KW"/>
</dbReference>
<feature type="region of interest" description="Disordered" evidence="13">
    <location>
        <begin position="188"/>
        <end position="210"/>
    </location>
</feature>
<feature type="coiled-coil region" evidence="12">
    <location>
        <begin position="467"/>
        <end position="503"/>
    </location>
</feature>
<evidence type="ECO:0000259" key="14">
    <source>
        <dbReference type="SMART" id="SM00484"/>
    </source>
</evidence>
<dbReference type="SMART" id="SM00484">
    <property type="entry name" value="XPGI"/>
    <property type="match status" value="1"/>
</dbReference>
<reference evidence="15 16" key="1">
    <citation type="submission" date="2024-11" db="EMBL/GenBank/DDBJ databases">
        <title>Adaptive evolution of stress response genes in parasites aligns with host niche diversity.</title>
        <authorList>
            <person name="Hahn C."/>
            <person name="Resl P."/>
        </authorList>
    </citation>
    <scope>NUCLEOTIDE SEQUENCE [LARGE SCALE GENOMIC DNA]</scope>
    <source>
        <strain evidence="15">EGGRZ-B1_66</strain>
        <tissue evidence="15">Body</tissue>
    </source>
</reference>
<dbReference type="InterPro" id="IPR036279">
    <property type="entry name" value="5-3_exonuclease_C_sf"/>
</dbReference>
<keyword evidence="6" id="KW-0255">Endonuclease</keyword>
<evidence type="ECO:0000256" key="4">
    <source>
        <dbReference type="ARBA" id="ARBA00022722"/>
    </source>
</evidence>
<dbReference type="InterPro" id="IPR019974">
    <property type="entry name" value="XPG_CS"/>
</dbReference>
<evidence type="ECO:0000256" key="11">
    <source>
        <dbReference type="ARBA" id="ARBA00023242"/>
    </source>
</evidence>
<comment type="caution">
    <text evidence="15">The sequence shown here is derived from an EMBL/GenBank/DDBJ whole genome shotgun (WGS) entry which is preliminary data.</text>
</comment>
<evidence type="ECO:0000256" key="6">
    <source>
        <dbReference type="ARBA" id="ARBA00022759"/>
    </source>
</evidence>
<proteinExistence type="inferred from homology"/>
<evidence type="ECO:0000256" key="9">
    <source>
        <dbReference type="ARBA" id="ARBA00022842"/>
    </source>
</evidence>
<comment type="subcellular location">
    <subcellularLocation>
        <location evidence="2">Nucleus</location>
    </subcellularLocation>
</comment>
<evidence type="ECO:0000256" key="13">
    <source>
        <dbReference type="SAM" id="MobiDB-lite"/>
    </source>
</evidence>
<feature type="compositionally biased region" description="Polar residues" evidence="13">
    <location>
        <begin position="292"/>
        <end position="307"/>
    </location>
</feature>
<dbReference type="SUPFAM" id="SSF47807">
    <property type="entry name" value="5' to 3' exonuclease, C-terminal subdomain"/>
    <property type="match status" value="1"/>
</dbReference>
<evidence type="ECO:0000256" key="1">
    <source>
        <dbReference type="ARBA" id="ARBA00001946"/>
    </source>
</evidence>
<feature type="domain" description="XPG-I" evidence="14">
    <location>
        <begin position="653"/>
        <end position="724"/>
    </location>
</feature>
<keyword evidence="4" id="KW-0540">Nuclease</keyword>
<feature type="region of interest" description="Disordered" evidence="13">
    <location>
        <begin position="906"/>
        <end position="930"/>
    </location>
</feature>
<dbReference type="SUPFAM" id="SSF88723">
    <property type="entry name" value="PIN domain-like"/>
    <property type="match status" value="1"/>
</dbReference>
<dbReference type="SMART" id="SM00279">
    <property type="entry name" value="HhH2"/>
    <property type="match status" value="1"/>
</dbReference>
<dbReference type="InterPro" id="IPR029060">
    <property type="entry name" value="PIN-like_dom_sf"/>
</dbReference>
<evidence type="ECO:0000256" key="3">
    <source>
        <dbReference type="ARBA" id="ARBA00005283"/>
    </source>
</evidence>
<keyword evidence="7" id="KW-0227">DNA damage</keyword>
<keyword evidence="11" id="KW-0539">Nucleus</keyword>
<dbReference type="PANTHER" id="PTHR16171">
    <property type="entry name" value="DNA REPAIR PROTEIN COMPLEMENTING XP-G CELLS-RELATED"/>
    <property type="match status" value="1"/>
</dbReference>
<evidence type="ECO:0000313" key="15">
    <source>
        <dbReference type="EMBL" id="KAL3309976.1"/>
    </source>
</evidence>
<dbReference type="InterPro" id="IPR008918">
    <property type="entry name" value="HhH2"/>
</dbReference>
<feature type="region of interest" description="Disordered" evidence="13">
    <location>
        <begin position="540"/>
        <end position="568"/>
    </location>
</feature>
<feature type="compositionally biased region" description="Basic residues" evidence="13">
    <location>
        <begin position="919"/>
        <end position="930"/>
    </location>
</feature>
<protein>
    <submittedName>
        <fullName evidence="15">Excision repair cross-complementing rodent repair deficiency, complementation group 5</fullName>
    </submittedName>
</protein>
<evidence type="ECO:0000256" key="7">
    <source>
        <dbReference type="ARBA" id="ARBA00022763"/>
    </source>
</evidence>
<dbReference type="Pfam" id="PF00752">
    <property type="entry name" value="XPG_N"/>
    <property type="match status" value="1"/>
</dbReference>
<dbReference type="PROSITE" id="PS00841">
    <property type="entry name" value="XPG_1"/>
    <property type="match status" value="1"/>
</dbReference>
<dbReference type="Gene3D" id="1.10.150.20">
    <property type="entry name" value="5' to 3' exonuclease, C-terminal subdomain"/>
    <property type="match status" value="1"/>
</dbReference>
<accession>A0ABD2PR65</accession>
<dbReference type="GO" id="GO:0016787">
    <property type="term" value="F:hydrolase activity"/>
    <property type="evidence" value="ECO:0007669"/>
    <property type="project" value="UniProtKB-KW"/>
</dbReference>
<dbReference type="GO" id="GO:0004519">
    <property type="term" value="F:endonuclease activity"/>
    <property type="evidence" value="ECO:0007669"/>
    <property type="project" value="UniProtKB-KW"/>
</dbReference>
<evidence type="ECO:0000256" key="10">
    <source>
        <dbReference type="ARBA" id="ARBA00023204"/>
    </source>
</evidence>
<dbReference type="InterPro" id="IPR006086">
    <property type="entry name" value="XPG-I_dom"/>
</dbReference>
<dbReference type="InterPro" id="IPR006084">
    <property type="entry name" value="XPG/Rad2"/>
</dbReference>
<comment type="cofactor">
    <cofactor evidence="1">
        <name>Mg(2+)</name>
        <dbReference type="ChEBI" id="CHEBI:18420"/>
    </cofactor>
</comment>
<dbReference type="PANTHER" id="PTHR16171:SF7">
    <property type="entry name" value="DNA REPAIR PROTEIN RAD2"/>
    <property type="match status" value="1"/>
</dbReference>
<evidence type="ECO:0000256" key="2">
    <source>
        <dbReference type="ARBA" id="ARBA00004123"/>
    </source>
</evidence>
<dbReference type="Gene3D" id="3.40.50.1010">
    <property type="entry name" value="5'-nuclease"/>
    <property type="match status" value="2"/>
</dbReference>
<name>A0ABD2PR65_9PLAT</name>
<dbReference type="Pfam" id="PF00867">
    <property type="entry name" value="XPG_I"/>
    <property type="match status" value="1"/>
</dbReference>
<evidence type="ECO:0000256" key="8">
    <source>
        <dbReference type="ARBA" id="ARBA00022801"/>
    </source>
</evidence>
<dbReference type="Proteomes" id="UP001626550">
    <property type="component" value="Unassembled WGS sequence"/>
</dbReference>
<feature type="compositionally biased region" description="Basic and acidic residues" evidence="13">
    <location>
        <begin position="188"/>
        <end position="200"/>
    </location>
</feature>
<dbReference type="InterPro" id="IPR006085">
    <property type="entry name" value="XPG_DNA_repair_N"/>
</dbReference>
<dbReference type="EMBL" id="JBJKFK010003366">
    <property type="protein sequence ID" value="KAL3309976.1"/>
    <property type="molecule type" value="Genomic_DNA"/>
</dbReference>
<gene>
    <name evidence="15" type="primary">ERCC5</name>
    <name evidence="15" type="ORF">Ciccas_011466</name>
</gene>